<accession>A0A0N9WIZ5</accession>
<sequence>MIAARSAQWLLLDVPGSPQAGWSLQQRFADVPCYALFENTDLHALRDQGPQLIELSAQSPLMQCCHDEPADWPGLLLVSSASTEQLLGHLRRMLTVTFGLHYKGLLSYYNPFIASYFFDASDARELSRWLGPIDKLYWHGGTWEDRAIGSLGWLHLVNPRLAVSELAIEDSLSLRQQNKLQTCLLERHAWYWSRSTGHDFGAIWSFVQEGLEHGFSEQTVLDGWLRLRLQYPSATPEAHLPGRTQQERLDSLRNRWQSYRP</sequence>
<dbReference type="EMBL" id="CP012830">
    <property type="protein sequence ID" value="ALI02093.1"/>
    <property type="molecule type" value="Genomic_DNA"/>
</dbReference>
<dbReference type="InterPro" id="IPR025391">
    <property type="entry name" value="DUF4123"/>
</dbReference>
<feature type="domain" description="DUF4123" evidence="1">
    <location>
        <begin position="9"/>
        <end position="127"/>
    </location>
</feature>
<name>A0A0N9WIZ5_PSEFL</name>
<proteinExistence type="predicted"/>
<dbReference type="Pfam" id="PF13503">
    <property type="entry name" value="DUF4123"/>
    <property type="match status" value="1"/>
</dbReference>
<reference evidence="3" key="1">
    <citation type="submission" date="2015-09" db="EMBL/GenBank/DDBJ databases">
        <title>Whole genome sequence of Pseudomonas fluorescens FW300-N2E3.</title>
        <authorList>
            <person name="Ray J."/>
            <person name="Melnyk R."/>
            <person name="Deutschbauer A."/>
        </authorList>
    </citation>
    <scope>NUCLEOTIDE SEQUENCE [LARGE SCALE GENOMIC DNA]</scope>
    <source>
        <strain evidence="3">FW300-N2E3</strain>
    </source>
</reference>
<evidence type="ECO:0000313" key="2">
    <source>
        <dbReference type="EMBL" id="ALI02093.1"/>
    </source>
</evidence>
<gene>
    <name evidence="2" type="ORF">AO353_13730</name>
</gene>
<protein>
    <recommendedName>
        <fullName evidence="1">DUF4123 domain-containing protein</fullName>
    </recommendedName>
</protein>
<dbReference type="Proteomes" id="UP000066487">
    <property type="component" value="Chromosome"/>
</dbReference>
<organism evidence="2 3">
    <name type="scientific">Pseudomonas fluorescens</name>
    <dbReference type="NCBI Taxonomy" id="294"/>
    <lineage>
        <taxon>Bacteria</taxon>
        <taxon>Pseudomonadati</taxon>
        <taxon>Pseudomonadota</taxon>
        <taxon>Gammaproteobacteria</taxon>
        <taxon>Pseudomonadales</taxon>
        <taxon>Pseudomonadaceae</taxon>
        <taxon>Pseudomonas</taxon>
    </lineage>
</organism>
<dbReference type="RefSeq" id="WP_054595449.1">
    <property type="nucleotide sequence ID" value="NZ_CP012830.1"/>
</dbReference>
<reference evidence="2 3" key="2">
    <citation type="journal article" date="2018" name="Nature">
        <title>Mutant phenotypes for thousands of bacterial genes of unknown function.</title>
        <authorList>
            <person name="Price M.N."/>
            <person name="Wetmore K.M."/>
            <person name="Waters R.J."/>
            <person name="Callaghan M."/>
            <person name="Ray J."/>
            <person name="Liu H."/>
            <person name="Kuehl J.V."/>
            <person name="Melnyk R.A."/>
            <person name="Lamson J.S."/>
            <person name="Suh Y."/>
            <person name="Carlson H.K."/>
            <person name="Esquivel Z."/>
            <person name="Sadeeshkumar H."/>
            <person name="Chakraborty R."/>
            <person name="Zane G.M."/>
            <person name="Rubin B.E."/>
            <person name="Wall J.D."/>
            <person name="Visel A."/>
            <person name="Bristow J."/>
            <person name="Blow M.J."/>
            <person name="Arkin A.P."/>
            <person name="Deutschbauer A.M."/>
        </authorList>
    </citation>
    <scope>NUCLEOTIDE SEQUENCE [LARGE SCALE GENOMIC DNA]</scope>
    <source>
        <strain evidence="2 3">FW300-N2E3</strain>
    </source>
</reference>
<evidence type="ECO:0000313" key="3">
    <source>
        <dbReference type="Proteomes" id="UP000066487"/>
    </source>
</evidence>
<evidence type="ECO:0000259" key="1">
    <source>
        <dbReference type="Pfam" id="PF13503"/>
    </source>
</evidence>
<dbReference type="AlphaFoldDB" id="A0A0N9WIZ5"/>
<dbReference type="OrthoDB" id="6363308at2"/>